<dbReference type="HOGENOM" id="CLU_1018208_0_0_9"/>
<dbReference type="Proteomes" id="UP000007177">
    <property type="component" value="Chromosome"/>
</dbReference>
<proteinExistence type="predicted"/>
<dbReference type="eggNOG" id="COG2064">
    <property type="taxonomic scope" value="Bacteria"/>
</dbReference>
<accession>H6LDE9</accession>
<dbReference type="AlphaFoldDB" id="H6LDE9"/>
<dbReference type="EMBL" id="CP002987">
    <property type="protein sequence ID" value="AFA47921.1"/>
    <property type="molecule type" value="Genomic_DNA"/>
</dbReference>
<evidence type="ECO:0000256" key="1">
    <source>
        <dbReference type="SAM" id="Phobius"/>
    </source>
</evidence>
<keyword evidence="1" id="KW-0812">Transmembrane</keyword>
<reference evidence="3" key="1">
    <citation type="submission" date="2011-07" db="EMBL/GenBank/DDBJ databases">
        <title>Complete genome sequence of Acetobacterium woodii.</title>
        <authorList>
            <person name="Poehlein A."/>
            <person name="Schmidt S."/>
            <person name="Kaster A.-K."/>
            <person name="Goenrich M."/>
            <person name="Vollmers J."/>
            <person name="Thuermer A."/>
            <person name="Gottschalk G."/>
            <person name="Thauer R.K."/>
            <person name="Daniel R."/>
            <person name="Mueller V."/>
        </authorList>
    </citation>
    <scope>NUCLEOTIDE SEQUENCE [LARGE SCALE GENOMIC DNA]</scope>
    <source>
        <strain evidence="3">ATCC 29683 / DSM 1030 / JCM 2381 / KCTC 1655 / WB1</strain>
    </source>
</reference>
<dbReference type="STRING" id="931626.Awo_c11370"/>
<keyword evidence="1" id="KW-1133">Transmembrane helix</keyword>
<dbReference type="KEGG" id="awo:Awo_c11370"/>
<keyword evidence="3" id="KW-1185">Reference proteome</keyword>
<reference evidence="2 3" key="2">
    <citation type="journal article" date="2012" name="PLoS ONE">
        <title>An ancient pathway combining carbon dioxide fixation with the generation and utilization of a sodium ion gradient for ATP synthesis.</title>
        <authorList>
            <person name="Poehlein A."/>
            <person name="Schmidt S."/>
            <person name="Kaster A.K."/>
            <person name="Goenrich M."/>
            <person name="Vollmers J."/>
            <person name="Thurmer A."/>
            <person name="Bertsch J."/>
            <person name="Schuchmann K."/>
            <person name="Voigt B."/>
            <person name="Hecker M."/>
            <person name="Daniel R."/>
            <person name="Thauer R.K."/>
            <person name="Gottschalk G."/>
            <person name="Muller V."/>
        </authorList>
    </citation>
    <scope>NUCLEOTIDE SEQUENCE [LARGE SCALE GENOMIC DNA]</scope>
    <source>
        <strain evidence="3">ATCC 29683 / DSM 1030 / JCM 2381 / KCTC 1655 / WB1</strain>
    </source>
</reference>
<dbReference type="RefSeq" id="WP_014355524.1">
    <property type="nucleotide sequence ID" value="NC_016894.1"/>
</dbReference>
<evidence type="ECO:0000313" key="3">
    <source>
        <dbReference type="Proteomes" id="UP000007177"/>
    </source>
</evidence>
<feature type="transmembrane region" description="Helical" evidence="1">
    <location>
        <begin position="49"/>
        <end position="67"/>
    </location>
</feature>
<feature type="transmembrane region" description="Helical" evidence="1">
    <location>
        <begin position="263"/>
        <end position="281"/>
    </location>
</feature>
<sequence>MTAIMSVFASMIFGMGLFKLLCGVFELPTKKEYQMIIAVGKRKKEKISVLDNLVFWLSHFVVRFISIRPYQRKRLVNTLKSLGIRDTPEMIYAKAFVRGMVYIAIGFVLAVISPLVTALFILVGVYIILRDIQMTDKLMIEKRAQIEKELPRFAGRLEQELKYRTDVVKILEDYRRSSKGALGEELEITISDMRSSNYENALSRMETRIGISDLSEVLRGLSAVLRGDENVDHFRSLTEQFRNKEKNRLNREVEKRIERTMRYSYLIVIVFLAEVMYPLFYDILSTLPQIF</sequence>
<feature type="transmembrane region" description="Helical" evidence="1">
    <location>
        <begin position="100"/>
        <end position="129"/>
    </location>
</feature>
<dbReference type="OrthoDB" id="9786505at2"/>
<feature type="transmembrane region" description="Helical" evidence="1">
    <location>
        <begin position="6"/>
        <end position="28"/>
    </location>
</feature>
<evidence type="ECO:0000313" key="2">
    <source>
        <dbReference type="EMBL" id="AFA47921.1"/>
    </source>
</evidence>
<organism evidence="2 3">
    <name type="scientific">Acetobacterium woodii (strain ATCC 29683 / DSM 1030 / JCM 2381 / KCTC 1655 / WB1)</name>
    <dbReference type="NCBI Taxonomy" id="931626"/>
    <lineage>
        <taxon>Bacteria</taxon>
        <taxon>Bacillati</taxon>
        <taxon>Bacillota</taxon>
        <taxon>Clostridia</taxon>
        <taxon>Eubacteriales</taxon>
        <taxon>Eubacteriaceae</taxon>
        <taxon>Acetobacterium</taxon>
    </lineage>
</organism>
<name>H6LDE9_ACEWD</name>
<gene>
    <name evidence="2" type="ordered locus">Awo_c11370</name>
</gene>
<protein>
    <submittedName>
        <fullName evidence="2">Uncharacterized protein</fullName>
    </submittedName>
</protein>
<keyword evidence="1" id="KW-0472">Membrane</keyword>